<evidence type="ECO:0000313" key="3">
    <source>
        <dbReference type="Proteomes" id="UP000283087"/>
    </source>
</evidence>
<gene>
    <name evidence="2" type="ORF">EH243_09285</name>
</gene>
<dbReference type="EMBL" id="RQXW01000007">
    <property type="protein sequence ID" value="RTE65874.1"/>
    <property type="molecule type" value="Genomic_DNA"/>
</dbReference>
<sequence>MKRIIPTFALTLMTSLCFILPITAHAQALETCFVDSLTGKERKALVKWMFFSLSTHPELKAYSQVSAEDLQASKKEFGSLITRLMVEDCYNESKAALRTDPQAMQKAIARIVKLPINDLVSNTEVRATISDSAKLIDKAKIKQAFAP</sequence>
<organism evidence="2 3">
    <name type="scientific">Amphritea opalescens</name>
    <dbReference type="NCBI Taxonomy" id="2490544"/>
    <lineage>
        <taxon>Bacteria</taxon>
        <taxon>Pseudomonadati</taxon>
        <taxon>Pseudomonadota</taxon>
        <taxon>Gammaproteobacteria</taxon>
        <taxon>Oceanospirillales</taxon>
        <taxon>Oceanospirillaceae</taxon>
        <taxon>Amphritea</taxon>
    </lineage>
</organism>
<comment type="caution">
    <text evidence="2">The sequence shown here is derived from an EMBL/GenBank/DDBJ whole genome shotgun (WGS) entry which is preliminary data.</text>
</comment>
<reference evidence="2 3" key="1">
    <citation type="submission" date="2018-11" db="EMBL/GenBank/DDBJ databases">
        <title>The draft genome sequence of Amphritea opalescens ANRC-JH13T.</title>
        <authorList>
            <person name="Fang Z."/>
            <person name="Zhang Y."/>
            <person name="Han X."/>
        </authorList>
    </citation>
    <scope>NUCLEOTIDE SEQUENCE [LARGE SCALE GENOMIC DNA]</scope>
    <source>
        <strain evidence="2 3">ANRC-JH13</strain>
    </source>
</reference>
<keyword evidence="3" id="KW-1185">Reference proteome</keyword>
<dbReference type="OrthoDB" id="5508986at2"/>
<accession>A0A430KR99</accession>
<protein>
    <submittedName>
        <fullName evidence="2">Uncharacterized protein</fullName>
    </submittedName>
</protein>
<keyword evidence="1" id="KW-0732">Signal</keyword>
<feature type="signal peptide" evidence="1">
    <location>
        <begin position="1"/>
        <end position="26"/>
    </location>
</feature>
<dbReference type="RefSeq" id="WP_126158382.1">
    <property type="nucleotide sequence ID" value="NZ_RQXW01000007.1"/>
</dbReference>
<evidence type="ECO:0000256" key="1">
    <source>
        <dbReference type="SAM" id="SignalP"/>
    </source>
</evidence>
<name>A0A430KR99_9GAMM</name>
<dbReference type="AlphaFoldDB" id="A0A430KR99"/>
<feature type="chain" id="PRO_5019404096" evidence="1">
    <location>
        <begin position="27"/>
        <end position="147"/>
    </location>
</feature>
<proteinExistence type="predicted"/>
<dbReference type="Proteomes" id="UP000283087">
    <property type="component" value="Unassembled WGS sequence"/>
</dbReference>
<evidence type="ECO:0000313" key="2">
    <source>
        <dbReference type="EMBL" id="RTE65874.1"/>
    </source>
</evidence>